<keyword evidence="3" id="KW-1185">Reference proteome</keyword>
<sequence>MKQNNLLIANKFVLRKAKPADKWLIKFLIFRAILDPNQLKWQNFWIIEIDNRLIAIGQLREFALAQELGSLFVIPAWRRQGLGTFLMQHLISQATQPLYLKCVNNQLVNFYVKSGFVPIEFNELPFSLKHKFRLSQARKRFCKGFVVFMKYKPSLTHNIKNNSLL</sequence>
<feature type="domain" description="N-acetyltransferase" evidence="1">
    <location>
        <begin position="12"/>
        <end position="139"/>
    </location>
</feature>
<dbReference type="PROSITE" id="PS51186">
    <property type="entry name" value="GNAT"/>
    <property type="match status" value="1"/>
</dbReference>
<name>A0ABU5UTC6_NODSP</name>
<keyword evidence="2" id="KW-0808">Transferase</keyword>
<gene>
    <name evidence="2" type="ORF">VB695_16040</name>
</gene>
<evidence type="ECO:0000313" key="2">
    <source>
        <dbReference type="EMBL" id="MEA5609560.1"/>
    </source>
</evidence>
<dbReference type="Gene3D" id="3.40.630.30">
    <property type="match status" value="1"/>
</dbReference>
<dbReference type="SUPFAM" id="SSF55729">
    <property type="entry name" value="Acyl-CoA N-acyltransferases (Nat)"/>
    <property type="match status" value="1"/>
</dbReference>
<organism evidence="2 3">
    <name type="scientific">Nodularia spumigena UHCC 0060</name>
    <dbReference type="NCBI Taxonomy" id="3110300"/>
    <lineage>
        <taxon>Bacteria</taxon>
        <taxon>Bacillati</taxon>
        <taxon>Cyanobacteriota</taxon>
        <taxon>Cyanophyceae</taxon>
        <taxon>Nostocales</taxon>
        <taxon>Nodulariaceae</taxon>
        <taxon>Nodularia</taxon>
    </lineage>
</organism>
<keyword evidence="2" id="KW-0012">Acyltransferase</keyword>
<evidence type="ECO:0000313" key="3">
    <source>
        <dbReference type="Proteomes" id="UP001303285"/>
    </source>
</evidence>
<dbReference type="GO" id="GO:0016746">
    <property type="term" value="F:acyltransferase activity"/>
    <property type="evidence" value="ECO:0007669"/>
    <property type="project" value="UniProtKB-KW"/>
</dbReference>
<dbReference type="InterPro" id="IPR000182">
    <property type="entry name" value="GNAT_dom"/>
</dbReference>
<dbReference type="RefSeq" id="WP_323244614.1">
    <property type="nucleotide sequence ID" value="NZ_JAYGHK010000053.1"/>
</dbReference>
<dbReference type="InterPro" id="IPR016181">
    <property type="entry name" value="Acyl_CoA_acyltransferase"/>
</dbReference>
<accession>A0ABU5UTC6</accession>
<dbReference type="EC" id="2.3.1.-" evidence="2"/>
<dbReference type="Proteomes" id="UP001303285">
    <property type="component" value="Unassembled WGS sequence"/>
</dbReference>
<reference evidence="2 3" key="1">
    <citation type="submission" date="2023-12" db="EMBL/GenBank/DDBJ databases">
        <title>Baltic Sea Cyanobacteria.</title>
        <authorList>
            <person name="Delbaje E."/>
            <person name="Fewer D.P."/>
            <person name="Shishido T.K."/>
        </authorList>
    </citation>
    <scope>NUCLEOTIDE SEQUENCE [LARGE SCALE GENOMIC DNA]</scope>
    <source>
        <strain evidence="2 3">UHCC 0060</strain>
    </source>
</reference>
<dbReference type="Pfam" id="PF13508">
    <property type="entry name" value="Acetyltransf_7"/>
    <property type="match status" value="1"/>
</dbReference>
<proteinExistence type="predicted"/>
<dbReference type="CDD" id="cd04301">
    <property type="entry name" value="NAT_SF"/>
    <property type="match status" value="1"/>
</dbReference>
<evidence type="ECO:0000259" key="1">
    <source>
        <dbReference type="PROSITE" id="PS51186"/>
    </source>
</evidence>
<dbReference type="EMBL" id="JAYGHK010000053">
    <property type="protein sequence ID" value="MEA5609560.1"/>
    <property type="molecule type" value="Genomic_DNA"/>
</dbReference>
<comment type="caution">
    <text evidence="2">The sequence shown here is derived from an EMBL/GenBank/DDBJ whole genome shotgun (WGS) entry which is preliminary data.</text>
</comment>
<protein>
    <submittedName>
        <fullName evidence="2">GNAT family N-acetyltransferase</fullName>
        <ecNumber evidence="2">2.3.1.-</ecNumber>
    </submittedName>
</protein>